<dbReference type="EMBL" id="QRMZ01000038">
    <property type="protein sequence ID" value="RHK03125.1"/>
    <property type="molecule type" value="Genomic_DNA"/>
</dbReference>
<organism evidence="1 2">
    <name type="scientific">Enterococcus casseliflavus</name>
    <name type="common">Enterococcus flavescens</name>
    <dbReference type="NCBI Taxonomy" id="37734"/>
    <lineage>
        <taxon>Bacteria</taxon>
        <taxon>Bacillati</taxon>
        <taxon>Bacillota</taxon>
        <taxon>Bacilli</taxon>
        <taxon>Lactobacillales</taxon>
        <taxon>Enterococcaceae</taxon>
        <taxon>Enterococcus</taxon>
    </lineage>
</organism>
<comment type="caution">
    <text evidence="1">The sequence shown here is derived from an EMBL/GenBank/DDBJ whole genome shotgun (WGS) entry which is preliminary data.</text>
</comment>
<dbReference type="GO" id="GO:0006310">
    <property type="term" value="P:DNA recombination"/>
    <property type="evidence" value="ECO:0007669"/>
    <property type="project" value="InterPro"/>
</dbReference>
<dbReference type="GO" id="GO:0006281">
    <property type="term" value="P:DNA repair"/>
    <property type="evidence" value="ECO:0007669"/>
    <property type="project" value="InterPro"/>
</dbReference>
<dbReference type="GO" id="GO:0000287">
    <property type="term" value="F:magnesium ion binding"/>
    <property type="evidence" value="ECO:0007669"/>
    <property type="project" value="InterPro"/>
</dbReference>
<evidence type="ECO:0000313" key="1">
    <source>
        <dbReference type="EMBL" id="RHK03125.1"/>
    </source>
</evidence>
<dbReference type="Pfam" id="PF05866">
    <property type="entry name" value="RusA"/>
    <property type="match status" value="1"/>
</dbReference>
<proteinExistence type="predicted"/>
<dbReference type="InterPro" id="IPR036614">
    <property type="entry name" value="RusA-like_sf"/>
</dbReference>
<reference evidence="1 2" key="1">
    <citation type="submission" date="2018-08" db="EMBL/GenBank/DDBJ databases">
        <title>A genome reference for cultivated species of the human gut microbiota.</title>
        <authorList>
            <person name="Zou Y."/>
            <person name="Xue W."/>
            <person name="Luo G."/>
        </authorList>
    </citation>
    <scope>NUCLEOTIDE SEQUENCE [LARGE SCALE GENOMIC DNA]</scope>
    <source>
        <strain evidence="1 2">AF48-16</strain>
    </source>
</reference>
<dbReference type="Gene3D" id="3.30.1330.70">
    <property type="entry name" value="Holliday junction resolvase RusA"/>
    <property type="match status" value="1"/>
</dbReference>
<accession>A0A415EM21</accession>
<dbReference type="InterPro" id="IPR008822">
    <property type="entry name" value="Endonuclease_RusA-like"/>
</dbReference>
<dbReference type="AlphaFoldDB" id="A0A415EM21"/>
<evidence type="ECO:0000313" key="2">
    <source>
        <dbReference type="Proteomes" id="UP000286288"/>
    </source>
</evidence>
<gene>
    <name evidence="1" type="ORF">DW084_17550</name>
</gene>
<name>A0A415EM21_ENTCA</name>
<sequence length="144" mass="16065">MEIFFIVPGEPVPQGRPKFTTKPFMRAYDPPKSVAYKKLVAAHASKVKPSTPLEGDLFVKIDVYKGSLKSFSKKKADLAEAKLLRPRTKPDADNYAKGPLDACKGIIWKDDGQVVDLSISKYYSKEPRIEISICELSAVQESLF</sequence>
<dbReference type="Proteomes" id="UP000286288">
    <property type="component" value="Unassembled WGS sequence"/>
</dbReference>
<protein>
    <submittedName>
        <fullName evidence="1">RusA family crossover junction endodeoxyribonuclease</fullName>
    </submittedName>
</protein>
<dbReference type="SUPFAM" id="SSF103084">
    <property type="entry name" value="Holliday junction resolvase RusA"/>
    <property type="match status" value="1"/>
</dbReference>